<dbReference type="SMART" id="SM00831">
    <property type="entry name" value="Cation_ATPase_N"/>
    <property type="match status" value="1"/>
</dbReference>
<evidence type="ECO:0000256" key="10">
    <source>
        <dbReference type="ARBA" id="ARBA00049360"/>
    </source>
</evidence>
<dbReference type="InterPro" id="IPR004014">
    <property type="entry name" value="ATPase_P-typ_cation-transptr_N"/>
</dbReference>
<reference evidence="15" key="1">
    <citation type="submission" date="2017-09" db="EMBL/GenBank/DDBJ databases">
        <authorList>
            <person name="Zhang Y."/>
            <person name="Huang X."/>
            <person name="Liu J."/>
            <person name="Lu L."/>
            <person name="Peng K."/>
        </authorList>
    </citation>
    <scope>NUCLEOTIDE SEQUENCE [LARGE SCALE GENOMIC DNA]</scope>
    <source>
        <strain evidence="15">S-XJ-1</strain>
    </source>
</reference>
<dbReference type="GO" id="GO:0005886">
    <property type="term" value="C:plasma membrane"/>
    <property type="evidence" value="ECO:0007669"/>
    <property type="project" value="UniProtKB-SubCell"/>
</dbReference>
<evidence type="ECO:0000256" key="9">
    <source>
        <dbReference type="ARBA" id="ARBA00023136"/>
    </source>
</evidence>
<organism evidence="14 15">
    <name type="scientific">Dietzia natronolimnaea</name>
    <dbReference type="NCBI Taxonomy" id="161920"/>
    <lineage>
        <taxon>Bacteria</taxon>
        <taxon>Bacillati</taxon>
        <taxon>Actinomycetota</taxon>
        <taxon>Actinomycetes</taxon>
        <taxon>Mycobacteriales</taxon>
        <taxon>Dietziaceae</taxon>
        <taxon>Dietzia</taxon>
    </lineage>
</organism>
<feature type="domain" description="Cation-transporting P-type ATPase N-terminal" evidence="13">
    <location>
        <begin position="18"/>
        <end position="91"/>
    </location>
</feature>
<dbReference type="Pfam" id="PF00690">
    <property type="entry name" value="Cation_ATPase_N"/>
    <property type="match status" value="1"/>
</dbReference>
<dbReference type="InterPro" id="IPR006068">
    <property type="entry name" value="ATPase_P-typ_cation-transptr_C"/>
</dbReference>
<dbReference type="AlphaFoldDB" id="A0A2A2WV41"/>
<dbReference type="Pfam" id="PF00122">
    <property type="entry name" value="E1-E2_ATPase"/>
    <property type="match status" value="1"/>
</dbReference>
<dbReference type="NCBIfam" id="TIGR01494">
    <property type="entry name" value="ATPase_P-type"/>
    <property type="match status" value="2"/>
</dbReference>
<evidence type="ECO:0000256" key="6">
    <source>
        <dbReference type="ARBA" id="ARBA00022842"/>
    </source>
</evidence>
<evidence type="ECO:0000256" key="12">
    <source>
        <dbReference type="SAM" id="Phobius"/>
    </source>
</evidence>
<dbReference type="InterPro" id="IPR044492">
    <property type="entry name" value="P_typ_ATPase_HD_dom"/>
</dbReference>
<dbReference type="InterPro" id="IPR023299">
    <property type="entry name" value="ATPase_P-typ_cyto_dom_N"/>
</dbReference>
<dbReference type="FunFam" id="2.70.150.10:FF:000160">
    <property type="entry name" value="Sarcoplasmic/endoplasmic reticulum calcium ATPase 1"/>
    <property type="match status" value="1"/>
</dbReference>
<dbReference type="InterPro" id="IPR059000">
    <property type="entry name" value="ATPase_P-type_domA"/>
</dbReference>
<dbReference type="Gene3D" id="3.40.1110.10">
    <property type="entry name" value="Calcium-transporting ATPase, cytoplasmic domain N"/>
    <property type="match status" value="1"/>
</dbReference>
<evidence type="ECO:0000256" key="4">
    <source>
        <dbReference type="ARBA" id="ARBA00022741"/>
    </source>
</evidence>
<proteinExistence type="predicted"/>
<keyword evidence="9 12" id="KW-0472">Membrane</keyword>
<dbReference type="SUPFAM" id="SSF81660">
    <property type="entry name" value="Metal cation-transporting ATPase, ATP-binding domain N"/>
    <property type="match status" value="1"/>
</dbReference>
<keyword evidence="15" id="KW-1185">Reference proteome</keyword>
<protein>
    <submittedName>
        <fullName evidence="14">Haloacid dehalogenase</fullName>
    </submittedName>
</protein>
<dbReference type="InterPro" id="IPR023298">
    <property type="entry name" value="ATPase_P-typ_TM_dom_sf"/>
</dbReference>
<dbReference type="SFLD" id="SFLDG00002">
    <property type="entry name" value="C1.7:_P-type_atpase_like"/>
    <property type="match status" value="1"/>
</dbReference>
<comment type="caution">
    <text evidence="14">The sequence shown here is derived from an EMBL/GenBank/DDBJ whole genome shotgun (WGS) entry which is preliminary data.</text>
</comment>
<dbReference type="RefSeq" id="WP_095716787.1">
    <property type="nucleotide sequence ID" value="NZ_NTGA01000001.1"/>
</dbReference>
<dbReference type="Gene3D" id="2.70.150.10">
    <property type="entry name" value="Calcium-transporting ATPase, cytoplasmic transduction domain A"/>
    <property type="match status" value="1"/>
</dbReference>
<evidence type="ECO:0000259" key="13">
    <source>
        <dbReference type="SMART" id="SM00831"/>
    </source>
</evidence>
<dbReference type="PROSITE" id="PS00154">
    <property type="entry name" value="ATPASE_E1_E2"/>
    <property type="match status" value="1"/>
</dbReference>
<dbReference type="SFLD" id="SFLDF00027">
    <property type="entry name" value="p-type_atpase"/>
    <property type="match status" value="1"/>
</dbReference>
<dbReference type="InterPro" id="IPR008250">
    <property type="entry name" value="ATPase_P-typ_transduc_dom_A_sf"/>
</dbReference>
<dbReference type="InterPro" id="IPR001757">
    <property type="entry name" value="P_typ_ATPase"/>
</dbReference>
<keyword evidence="3 12" id="KW-0812">Transmembrane</keyword>
<evidence type="ECO:0000256" key="8">
    <source>
        <dbReference type="ARBA" id="ARBA00022989"/>
    </source>
</evidence>
<dbReference type="InterPro" id="IPR023214">
    <property type="entry name" value="HAD_sf"/>
</dbReference>
<feature type="transmembrane region" description="Helical" evidence="12">
    <location>
        <begin position="95"/>
        <end position="111"/>
    </location>
</feature>
<evidence type="ECO:0000256" key="3">
    <source>
        <dbReference type="ARBA" id="ARBA00022692"/>
    </source>
</evidence>
<feature type="transmembrane region" description="Helical" evidence="12">
    <location>
        <begin position="866"/>
        <end position="885"/>
    </location>
</feature>
<evidence type="ECO:0000256" key="2">
    <source>
        <dbReference type="ARBA" id="ARBA00022553"/>
    </source>
</evidence>
<dbReference type="Gene3D" id="3.40.50.1000">
    <property type="entry name" value="HAD superfamily/HAD-like"/>
    <property type="match status" value="1"/>
</dbReference>
<feature type="region of interest" description="Disordered" evidence="11">
    <location>
        <begin position="182"/>
        <end position="203"/>
    </location>
</feature>
<sequence>MTSFRTSGTGDGGVTAVAWHALEVPDVLDRVGAGTTGLTSEEATHRLERHGPNRLEATDATAAWRVLLRQFRSPLVLFLMVCAAITLVQGHLVDTAAITAAVVLNAAIGFWQERKAETEVRALQSLASPTARVRRDGHVQTIDSAALVPGDLVHLDSGDRVPADLRLIEAVSLRVDESMLTGESLATDKDTDPVAPEAPTGDRTGMAFSGSLVSSGRATGVVVGTGAGTELGAINELVQDTAAAAPLTALIHSMERWIGLIVGISALGVFAAGLALGHDVSLMFRTAVALVVSAIPEALPVVLTVAMSVGVARMARRNAIVRHLPSVETLGSTTVIGSDKTGTLTQNLLTVERLWTTEGEIAVDAATGVGADTGRISAVAESALRAGALTNEAVPTRDDPLRFTGDAVDAAMAAVAVRLGAVTPNERATAPVAHMPYEPELGFSQTIRREGGRPVLYVKGAPDAVSAMCSSMLTAGGTTTLDRAAVLAANEALGSKGLRVLATARRELEDGDPRLAGDTLEGAPEDLIFLGLEGMTDPPRPGVQEAIAGCRSAGIRVVMITGDHPATAAAIAGRLGLDTGTPPLTGAEIAGLDDAMLRARLADATVAARVSPQDKMRIVEQLMAMGNVVAVTGDGVNDAPALRVASIGVAMGDSGTDVAREASDIVLTDDDFSTIVHAVEEGRVTFATIRKATFFLLSTAIAALLAVAVNVFTDSPLILLPVQMLWANLVTSGIQVIALAFEPGEGDELEVPPRNLGEGVLDAPMWWRTALSGVWIAVVTLVVYERAIWDGIETDHARSLALTVLVAASFFQVMNARALRRSVFTLNPLANPLLLAATAVAACLQVMVVSWPVLAGPMGLSALSPGEWVLCVAVGATVIAVSEIHKLAVAPAARRRAAAIAAAGVAAPGR</sequence>
<dbReference type="OrthoDB" id="9814270at2"/>
<keyword evidence="6" id="KW-0460">Magnesium</keyword>
<dbReference type="Pfam" id="PF00689">
    <property type="entry name" value="Cation_ATPase_C"/>
    <property type="match status" value="1"/>
</dbReference>
<dbReference type="SUPFAM" id="SSF81653">
    <property type="entry name" value="Calcium ATPase, transduction domain A"/>
    <property type="match status" value="1"/>
</dbReference>
<dbReference type="Gene3D" id="1.20.1110.10">
    <property type="entry name" value="Calcium-transporting ATPase, transmembrane domain"/>
    <property type="match status" value="1"/>
</dbReference>
<feature type="transmembrane region" description="Helical" evidence="12">
    <location>
        <begin position="288"/>
        <end position="312"/>
    </location>
</feature>
<dbReference type="Pfam" id="PF13246">
    <property type="entry name" value="Cation_ATPase"/>
    <property type="match status" value="1"/>
</dbReference>
<name>A0A2A2WV41_9ACTN</name>
<keyword evidence="8 12" id="KW-1133">Transmembrane helix</keyword>
<dbReference type="PRINTS" id="PR00120">
    <property type="entry name" value="HATPASE"/>
</dbReference>
<evidence type="ECO:0000313" key="15">
    <source>
        <dbReference type="Proteomes" id="UP000218810"/>
    </source>
</evidence>
<gene>
    <name evidence="14" type="ORF">CEY15_00195</name>
</gene>
<evidence type="ECO:0000313" key="14">
    <source>
        <dbReference type="EMBL" id="PAY24933.1"/>
    </source>
</evidence>
<dbReference type="SUPFAM" id="SSF81665">
    <property type="entry name" value="Calcium ATPase, transmembrane domain M"/>
    <property type="match status" value="1"/>
</dbReference>
<keyword evidence="4" id="KW-0547">Nucleotide-binding</keyword>
<comment type="catalytic activity">
    <reaction evidence="10">
        <text>ATP + H2O = ADP + phosphate + H(+)</text>
        <dbReference type="Rhea" id="RHEA:13065"/>
        <dbReference type="ChEBI" id="CHEBI:15377"/>
        <dbReference type="ChEBI" id="CHEBI:15378"/>
        <dbReference type="ChEBI" id="CHEBI:30616"/>
        <dbReference type="ChEBI" id="CHEBI:43474"/>
        <dbReference type="ChEBI" id="CHEBI:456216"/>
    </reaction>
</comment>
<dbReference type="GO" id="GO:0016887">
    <property type="term" value="F:ATP hydrolysis activity"/>
    <property type="evidence" value="ECO:0007669"/>
    <property type="project" value="InterPro"/>
</dbReference>
<dbReference type="GO" id="GO:0005524">
    <property type="term" value="F:ATP binding"/>
    <property type="evidence" value="ECO:0007669"/>
    <property type="project" value="UniProtKB-KW"/>
</dbReference>
<keyword evidence="2" id="KW-0597">Phosphoprotein</keyword>
<keyword evidence="7" id="KW-1278">Translocase</keyword>
<feature type="transmembrane region" description="Helical" evidence="12">
    <location>
        <begin position="71"/>
        <end position="89"/>
    </location>
</feature>
<dbReference type="Proteomes" id="UP000218810">
    <property type="component" value="Unassembled WGS sequence"/>
</dbReference>
<evidence type="ECO:0000256" key="7">
    <source>
        <dbReference type="ARBA" id="ARBA00022967"/>
    </source>
</evidence>
<keyword evidence="5" id="KW-0067">ATP-binding</keyword>
<feature type="transmembrane region" description="Helical" evidence="12">
    <location>
        <begin position="257"/>
        <end position="276"/>
    </location>
</feature>
<feature type="transmembrane region" description="Helical" evidence="12">
    <location>
        <begin position="833"/>
        <end position="854"/>
    </location>
</feature>
<evidence type="ECO:0000256" key="1">
    <source>
        <dbReference type="ARBA" id="ARBA00004651"/>
    </source>
</evidence>
<evidence type="ECO:0000256" key="5">
    <source>
        <dbReference type="ARBA" id="ARBA00022840"/>
    </source>
</evidence>
<comment type="subcellular location">
    <subcellularLocation>
        <location evidence="1">Cell membrane</location>
        <topology evidence="1">Multi-pass membrane protein</topology>
    </subcellularLocation>
</comment>
<dbReference type="SFLD" id="SFLDS00003">
    <property type="entry name" value="Haloacid_Dehalogenase"/>
    <property type="match status" value="1"/>
</dbReference>
<dbReference type="SUPFAM" id="SSF56784">
    <property type="entry name" value="HAD-like"/>
    <property type="match status" value="1"/>
</dbReference>
<dbReference type="PANTHER" id="PTHR42861">
    <property type="entry name" value="CALCIUM-TRANSPORTING ATPASE"/>
    <property type="match status" value="1"/>
</dbReference>
<feature type="transmembrane region" description="Helical" evidence="12">
    <location>
        <begin position="765"/>
        <end position="784"/>
    </location>
</feature>
<accession>A0A2A2WV41</accession>
<dbReference type="InterPro" id="IPR036412">
    <property type="entry name" value="HAD-like_sf"/>
</dbReference>
<dbReference type="EMBL" id="NTGA01000001">
    <property type="protein sequence ID" value="PAY24933.1"/>
    <property type="molecule type" value="Genomic_DNA"/>
</dbReference>
<evidence type="ECO:0000256" key="11">
    <source>
        <dbReference type="SAM" id="MobiDB-lite"/>
    </source>
</evidence>
<feature type="transmembrane region" description="Helical" evidence="12">
    <location>
        <begin position="692"/>
        <end position="712"/>
    </location>
</feature>
<dbReference type="PRINTS" id="PR00119">
    <property type="entry name" value="CATATPASE"/>
</dbReference>
<dbReference type="InterPro" id="IPR018303">
    <property type="entry name" value="ATPase_P-typ_P_site"/>
</dbReference>